<comment type="caution">
    <text evidence="2">The sequence shown here is derived from an EMBL/GenBank/DDBJ whole genome shotgun (WGS) entry which is preliminary data.</text>
</comment>
<keyword evidence="3" id="KW-1185">Reference proteome</keyword>
<evidence type="ECO:0000313" key="3">
    <source>
        <dbReference type="Proteomes" id="UP001295794"/>
    </source>
</evidence>
<proteinExistence type="predicted"/>
<gene>
    <name evidence="2" type="ORF">MYCIT1_LOCUS17955</name>
</gene>
<feature type="region of interest" description="Disordered" evidence="1">
    <location>
        <begin position="1"/>
        <end position="23"/>
    </location>
</feature>
<feature type="non-terminal residue" evidence="2">
    <location>
        <position position="59"/>
    </location>
</feature>
<organism evidence="2 3">
    <name type="scientific">Mycena citricolor</name>
    <dbReference type="NCBI Taxonomy" id="2018698"/>
    <lineage>
        <taxon>Eukaryota</taxon>
        <taxon>Fungi</taxon>
        <taxon>Dikarya</taxon>
        <taxon>Basidiomycota</taxon>
        <taxon>Agaricomycotina</taxon>
        <taxon>Agaricomycetes</taxon>
        <taxon>Agaricomycetidae</taxon>
        <taxon>Agaricales</taxon>
        <taxon>Marasmiineae</taxon>
        <taxon>Mycenaceae</taxon>
        <taxon>Mycena</taxon>
    </lineage>
</organism>
<evidence type="ECO:0000256" key="1">
    <source>
        <dbReference type="SAM" id="MobiDB-lite"/>
    </source>
</evidence>
<reference evidence="2" key="1">
    <citation type="submission" date="2023-11" db="EMBL/GenBank/DDBJ databases">
        <authorList>
            <person name="De Vega J J."/>
            <person name="De Vega J J."/>
        </authorList>
    </citation>
    <scope>NUCLEOTIDE SEQUENCE</scope>
</reference>
<dbReference type="AlphaFoldDB" id="A0AAD2HBU1"/>
<protein>
    <submittedName>
        <fullName evidence="2">Uncharacterized protein</fullName>
    </submittedName>
</protein>
<name>A0AAD2HBU1_9AGAR</name>
<accession>A0AAD2HBU1</accession>
<sequence length="59" mass="6680">MGVVRKCNRASARSTERAGSCRNDPFHAARRAHHMMSRIASHTAFPFANLRFDLLNQLP</sequence>
<dbReference type="Proteomes" id="UP001295794">
    <property type="component" value="Unassembled WGS sequence"/>
</dbReference>
<dbReference type="EMBL" id="CAVNYO010000181">
    <property type="protein sequence ID" value="CAK5272325.1"/>
    <property type="molecule type" value="Genomic_DNA"/>
</dbReference>
<evidence type="ECO:0000313" key="2">
    <source>
        <dbReference type="EMBL" id="CAK5272325.1"/>
    </source>
</evidence>